<comment type="caution">
    <text evidence="1">The sequence shown here is derived from an EMBL/GenBank/DDBJ whole genome shotgun (WGS) entry which is preliminary data.</text>
</comment>
<accession>A0ACB8TZM0</accession>
<sequence>MSRLNQICSDDEFGAEVLSSPTGPTRRIKWFTRKARSRTPTLPSPSGRVLVHGTPTPSKKSKAAHRTYGTGPDLRDMFEDWDDLTSEIDEWGEDSMESTQSSGGPVTPESGTQAPNICVDDLSDEVILDDEEIHEQEAIARDAKVATGWWERWAYKGAVGAAREHSVGVVHALDDKKISSSRRTEARYAQKERDDGDI</sequence>
<evidence type="ECO:0000313" key="2">
    <source>
        <dbReference type="Proteomes" id="UP001055072"/>
    </source>
</evidence>
<reference evidence="1" key="1">
    <citation type="journal article" date="2021" name="Environ. Microbiol.">
        <title>Gene family expansions and transcriptome signatures uncover fungal adaptations to wood decay.</title>
        <authorList>
            <person name="Hage H."/>
            <person name="Miyauchi S."/>
            <person name="Viragh M."/>
            <person name="Drula E."/>
            <person name="Min B."/>
            <person name="Chaduli D."/>
            <person name="Navarro D."/>
            <person name="Favel A."/>
            <person name="Norest M."/>
            <person name="Lesage-Meessen L."/>
            <person name="Balint B."/>
            <person name="Merenyi Z."/>
            <person name="de Eugenio L."/>
            <person name="Morin E."/>
            <person name="Martinez A.T."/>
            <person name="Baldrian P."/>
            <person name="Stursova M."/>
            <person name="Martinez M.J."/>
            <person name="Novotny C."/>
            <person name="Magnuson J.K."/>
            <person name="Spatafora J.W."/>
            <person name="Maurice S."/>
            <person name="Pangilinan J."/>
            <person name="Andreopoulos W."/>
            <person name="LaButti K."/>
            <person name="Hundley H."/>
            <person name="Na H."/>
            <person name="Kuo A."/>
            <person name="Barry K."/>
            <person name="Lipzen A."/>
            <person name="Henrissat B."/>
            <person name="Riley R."/>
            <person name="Ahrendt S."/>
            <person name="Nagy L.G."/>
            <person name="Grigoriev I.V."/>
            <person name="Martin F."/>
            <person name="Rosso M.N."/>
        </authorList>
    </citation>
    <scope>NUCLEOTIDE SEQUENCE</scope>
    <source>
        <strain evidence="1">CBS 384.51</strain>
    </source>
</reference>
<protein>
    <submittedName>
        <fullName evidence="1">Uncharacterized protein</fullName>
    </submittedName>
</protein>
<name>A0ACB8TZM0_9APHY</name>
<organism evidence="1 2">
    <name type="scientific">Irpex rosettiformis</name>
    <dbReference type="NCBI Taxonomy" id="378272"/>
    <lineage>
        <taxon>Eukaryota</taxon>
        <taxon>Fungi</taxon>
        <taxon>Dikarya</taxon>
        <taxon>Basidiomycota</taxon>
        <taxon>Agaricomycotina</taxon>
        <taxon>Agaricomycetes</taxon>
        <taxon>Polyporales</taxon>
        <taxon>Irpicaceae</taxon>
        <taxon>Irpex</taxon>
    </lineage>
</organism>
<dbReference type="Proteomes" id="UP001055072">
    <property type="component" value="Unassembled WGS sequence"/>
</dbReference>
<gene>
    <name evidence="1" type="ORF">BDY19DRAFT_251205</name>
</gene>
<dbReference type="EMBL" id="MU274918">
    <property type="protein sequence ID" value="KAI0087401.1"/>
    <property type="molecule type" value="Genomic_DNA"/>
</dbReference>
<keyword evidence="2" id="KW-1185">Reference proteome</keyword>
<evidence type="ECO:0000313" key="1">
    <source>
        <dbReference type="EMBL" id="KAI0087401.1"/>
    </source>
</evidence>
<proteinExistence type="predicted"/>